<evidence type="ECO:0000313" key="2">
    <source>
        <dbReference type="EMBL" id="MFD1369704.1"/>
    </source>
</evidence>
<sequence>MTDTADDAREPERPEAAGGDYEYDEAHGGGDDGPGVPAALADEARRMRDLSGVERPAPR</sequence>
<feature type="compositionally biased region" description="Basic and acidic residues" evidence="1">
    <location>
        <begin position="42"/>
        <end position="59"/>
    </location>
</feature>
<accession>A0ABW4AGA1</accession>
<feature type="compositionally biased region" description="Basic and acidic residues" evidence="1">
    <location>
        <begin position="1"/>
        <end position="15"/>
    </location>
</feature>
<organism evidence="2 3">
    <name type="scientific">Actinoplanes sichuanensis</name>
    <dbReference type="NCBI Taxonomy" id="512349"/>
    <lineage>
        <taxon>Bacteria</taxon>
        <taxon>Bacillati</taxon>
        <taxon>Actinomycetota</taxon>
        <taxon>Actinomycetes</taxon>
        <taxon>Micromonosporales</taxon>
        <taxon>Micromonosporaceae</taxon>
        <taxon>Actinoplanes</taxon>
    </lineage>
</organism>
<feature type="region of interest" description="Disordered" evidence="1">
    <location>
        <begin position="1"/>
        <end position="59"/>
    </location>
</feature>
<evidence type="ECO:0000256" key="1">
    <source>
        <dbReference type="SAM" id="MobiDB-lite"/>
    </source>
</evidence>
<comment type="caution">
    <text evidence="2">The sequence shown here is derived from an EMBL/GenBank/DDBJ whole genome shotgun (WGS) entry which is preliminary data.</text>
</comment>
<keyword evidence="3" id="KW-1185">Reference proteome</keyword>
<reference evidence="3" key="1">
    <citation type="journal article" date="2019" name="Int. J. Syst. Evol. Microbiol.">
        <title>The Global Catalogue of Microorganisms (GCM) 10K type strain sequencing project: providing services to taxonomists for standard genome sequencing and annotation.</title>
        <authorList>
            <consortium name="The Broad Institute Genomics Platform"/>
            <consortium name="The Broad Institute Genome Sequencing Center for Infectious Disease"/>
            <person name="Wu L."/>
            <person name="Ma J."/>
        </authorList>
    </citation>
    <scope>NUCLEOTIDE SEQUENCE [LARGE SCALE GENOMIC DNA]</scope>
    <source>
        <strain evidence="3">CCM 7526</strain>
    </source>
</reference>
<dbReference type="EMBL" id="JBHTMK010000040">
    <property type="protein sequence ID" value="MFD1369704.1"/>
    <property type="molecule type" value="Genomic_DNA"/>
</dbReference>
<protein>
    <submittedName>
        <fullName evidence="2">Uncharacterized protein</fullName>
    </submittedName>
</protein>
<dbReference type="Proteomes" id="UP001597183">
    <property type="component" value="Unassembled WGS sequence"/>
</dbReference>
<gene>
    <name evidence="2" type="ORF">ACFQ5G_30575</name>
</gene>
<name>A0ABW4AGA1_9ACTN</name>
<evidence type="ECO:0000313" key="3">
    <source>
        <dbReference type="Proteomes" id="UP001597183"/>
    </source>
</evidence>
<proteinExistence type="predicted"/>
<dbReference type="RefSeq" id="WP_317792142.1">
    <property type="nucleotide sequence ID" value="NZ_AP028461.1"/>
</dbReference>